<dbReference type="Pfam" id="PF07715">
    <property type="entry name" value="Plug"/>
    <property type="match status" value="1"/>
</dbReference>
<feature type="domain" description="TonB-dependent receptor plug" evidence="15">
    <location>
        <begin position="52"/>
        <end position="159"/>
    </location>
</feature>
<evidence type="ECO:0000259" key="14">
    <source>
        <dbReference type="Pfam" id="PF00593"/>
    </source>
</evidence>
<dbReference type="KEGG" id="bdm:EQG53_16955"/>
<dbReference type="RefSeq" id="WP_128720601.1">
    <property type="nucleotide sequence ID" value="NZ_BJNC01000013.1"/>
</dbReference>
<evidence type="ECO:0000256" key="9">
    <source>
        <dbReference type="ARBA" id="ARBA00023136"/>
    </source>
</evidence>
<dbReference type="InterPro" id="IPR012910">
    <property type="entry name" value="Plug_dom"/>
</dbReference>
<keyword evidence="10 11" id="KW-0998">Cell outer membrane</keyword>
<proteinExistence type="inferred from homology"/>
<dbReference type="PANTHER" id="PTHR32552:SF81">
    <property type="entry name" value="TONB-DEPENDENT OUTER MEMBRANE RECEPTOR"/>
    <property type="match status" value="1"/>
</dbReference>
<keyword evidence="7" id="KW-0406">Ion transport</keyword>
<dbReference type="GO" id="GO:0009279">
    <property type="term" value="C:cell outer membrane"/>
    <property type="evidence" value="ECO:0007669"/>
    <property type="project" value="UniProtKB-SubCell"/>
</dbReference>
<evidence type="ECO:0000256" key="11">
    <source>
        <dbReference type="PROSITE-ProRule" id="PRU01360"/>
    </source>
</evidence>
<keyword evidence="19" id="KW-1185">Reference proteome</keyword>
<dbReference type="InterPro" id="IPR036942">
    <property type="entry name" value="Beta-barrel_TonB_sf"/>
</dbReference>
<keyword evidence="2 11" id="KW-0813">Transport</keyword>
<accession>A0A410P1C1</accession>
<evidence type="ECO:0000256" key="6">
    <source>
        <dbReference type="ARBA" id="ARBA00023004"/>
    </source>
</evidence>
<sequence>MISAVRAASLASASLSVLAFAAPVMAEAAIDEGPTQVSEIVVTAERREAPLAATPLSLTVASQPLLDGVGVRDIKDLQILTPGLIVASTSNQTFTTARIRGVGTVGDNPGVESSVGVMIDGVYRPRNGAALGDLGEVERVEVLKGPQATLFGKNTSAGVINVVTAAPSFDARMAGEATFGDYGAHGGSISLTGPIVDEVLAGRLYVAARRRDGLYDVKTGAKKTGEGPRTSTDDQTEHYDTVRGQLLWRATPNLTARLTADWTERDERCCVGVQLVTGATAPLLATFAPDGGVAATPKPWDRTAYSNRDTNTRIRDKGLALHLSADLGWARLDSTSAVRDWRGVISQDWDFTSADLAYRPDDGSWSNRFRTLTQEFRLSGQNGKLDWSAGAFFADEKLTRRDSLFYGADYEGYVSRLLSRSASNPLGDPAFVSGITGLPVGASFVEGEGQLDRYWQTARSAALFGQVSYAVTDRLTLTGGLRRTHETKEMTAAYHNTDGGRACAAAIANGVRNAILCLPWSNPAFNGLSQSETVKDEAWTGMARAEFKATEGTRLYASWSRGRKNGGFNLDRGQTNLVPDASRAFPAESADAFEAGIKSVMLDRRLLVSAAAFRQTYDDFQLNTFLGTTFLVRSIPEVRAKGVEADFMFLPFEGLSLQGGLTYAQTEYGDDAVPGLPLLAGRRMNFAPLWSGSLAGTYERPVAAGLTGRVTLAAKYSSEYNTGSDLDPAKSQPGFWLVDGRVALARDDAWSVELWGRNLFDQDYRQVAFGAPFQTGTLGAFLGAPRTVGVTLRIMR</sequence>
<dbReference type="Proteomes" id="UP000596117">
    <property type="component" value="Chromosome"/>
</dbReference>
<evidence type="ECO:0000256" key="10">
    <source>
        <dbReference type="ARBA" id="ARBA00023237"/>
    </source>
</evidence>
<dbReference type="PROSITE" id="PS52016">
    <property type="entry name" value="TONB_DEPENDENT_REC_3"/>
    <property type="match status" value="1"/>
</dbReference>
<evidence type="ECO:0000256" key="5">
    <source>
        <dbReference type="ARBA" id="ARBA00022692"/>
    </source>
</evidence>
<organism evidence="16 18">
    <name type="scientific">Brevundimonas diminuta</name>
    <name type="common">Pseudomonas diminuta</name>
    <dbReference type="NCBI Taxonomy" id="293"/>
    <lineage>
        <taxon>Bacteria</taxon>
        <taxon>Pseudomonadati</taxon>
        <taxon>Pseudomonadota</taxon>
        <taxon>Alphaproteobacteria</taxon>
        <taxon>Caulobacterales</taxon>
        <taxon>Caulobacteraceae</taxon>
        <taxon>Brevundimonas</taxon>
    </lineage>
</organism>
<dbReference type="EMBL" id="CP066026">
    <property type="protein sequence ID" value="QQB89884.1"/>
    <property type="molecule type" value="Genomic_DNA"/>
</dbReference>
<keyword evidence="16" id="KW-0675">Receptor</keyword>
<evidence type="ECO:0000256" key="13">
    <source>
        <dbReference type="SAM" id="SignalP"/>
    </source>
</evidence>
<dbReference type="EMBL" id="CP035093">
    <property type="protein sequence ID" value="QAT15898.1"/>
    <property type="molecule type" value="Genomic_DNA"/>
</dbReference>
<dbReference type="Pfam" id="PF00593">
    <property type="entry name" value="TonB_dep_Rec_b-barrel"/>
    <property type="match status" value="1"/>
</dbReference>
<dbReference type="Gene3D" id="2.40.170.20">
    <property type="entry name" value="TonB-dependent receptor, beta-barrel domain"/>
    <property type="match status" value="1"/>
</dbReference>
<dbReference type="InterPro" id="IPR000531">
    <property type="entry name" value="Beta-barrel_TonB"/>
</dbReference>
<reference evidence="17 19" key="2">
    <citation type="submission" date="2020-12" db="EMBL/GenBank/DDBJ databases">
        <title>FDA dAtabase for Regulatory Grade micrObial Sequences (FDA-ARGOS): Supporting development and validation of Infectious Disease Dx tests.</title>
        <authorList>
            <person name="Kerrigan L."/>
            <person name="Long C."/>
            <person name="Tallon L."/>
            <person name="Sadzewicz L."/>
            <person name="Zhao X."/>
            <person name="Boylan J."/>
            <person name="Ott S."/>
            <person name="Bowen H."/>
            <person name="Vavikolanu K."/>
            <person name="Mehta A."/>
            <person name="Aluvathingal J."/>
            <person name="Nadendla S."/>
            <person name="Yan Y."/>
            <person name="Sichtig H."/>
        </authorList>
    </citation>
    <scope>NUCLEOTIDE SEQUENCE [LARGE SCALE GENOMIC DNA]</scope>
    <source>
        <strain evidence="17 19">FDAARGOS_1026</strain>
    </source>
</reference>
<evidence type="ECO:0000259" key="15">
    <source>
        <dbReference type="Pfam" id="PF07715"/>
    </source>
</evidence>
<keyword evidence="3 11" id="KW-1134">Transmembrane beta strand</keyword>
<feature type="domain" description="TonB-dependent receptor-like beta-barrel" evidence="14">
    <location>
        <begin position="290"/>
        <end position="759"/>
    </location>
</feature>
<dbReference type="SUPFAM" id="SSF56935">
    <property type="entry name" value="Porins"/>
    <property type="match status" value="1"/>
</dbReference>
<evidence type="ECO:0000256" key="1">
    <source>
        <dbReference type="ARBA" id="ARBA00004571"/>
    </source>
</evidence>
<protein>
    <submittedName>
        <fullName evidence="16">TonB-dependent receptor</fullName>
    </submittedName>
</protein>
<dbReference type="GO" id="GO:0006826">
    <property type="term" value="P:iron ion transport"/>
    <property type="evidence" value="ECO:0007669"/>
    <property type="project" value="UniProtKB-KW"/>
</dbReference>
<evidence type="ECO:0000313" key="16">
    <source>
        <dbReference type="EMBL" id="QAT15898.1"/>
    </source>
</evidence>
<keyword evidence="5 11" id="KW-0812">Transmembrane</keyword>
<evidence type="ECO:0000256" key="2">
    <source>
        <dbReference type="ARBA" id="ARBA00022448"/>
    </source>
</evidence>
<comment type="subcellular location">
    <subcellularLocation>
        <location evidence="1 11">Cell outer membrane</location>
        <topology evidence="1 11">Multi-pass membrane protein</topology>
    </subcellularLocation>
</comment>
<evidence type="ECO:0000313" key="18">
    <source>
        <dbReference type="Proteomes" id="UP000287388"/>
    </source>
</evidence>
<keyword evidence="13" id="KW-0732">Signal</keyword>
<keyword evidence="4" id="KW-0410">Iron transport</keyword>
<evidence type="ECO:0000256" key="4">
    <source>
        <dbReference type="ARBA" id="ARBA00022496"/>
    </source>
</evidence>
<feature type="chain" id="PRO_5019378010" evidence="13">
    <location>
        <begin position="22"/>
        <end position="796"/>
    </location>
</feature>
<evidence type="ECO:0000256" key="12">
    <source>
        <dbReference type="RuleBase" id="RU003357"/>
    </source>
</evidence>
<keyword evidence="8 12" id="KW-0798">TonB box</keyword>
<evidence type="ECO:0000256" key="7">
    <source>
        <dbReference type="ARBA" id="ARBA00023065"/>
    </source>
</evidence>
<dbReference type="InterPro" id="IPR039426">
    <property type="entry name" value="TonB-dep_rcpt-like"/>
</dbReference>
<evidence type="ECO:0000313" key="19">
    <source>
        <dbReference type="Proteomes" id="UP000596117"/>
    </source>
</evidence>
<comment type="similarity">
    <text evidence="11 12">Belongs to the TonB-dependent receptor family.</text>
</comment>
<dbReference type="AlphaFoldDB" id="A0A410P1C1"/>
<dbReference type="PANTHER" id="PTHR32552">
    <property type="entry name" value="FERRICHROME IRON RECEPTOR-RELATED"/>
    <property type="match status" value="1"/>
</dbReference>
<evidence type="ECO:0000313" key="17">
    <source>
        <dbReference type="EMBL" id="QQB89884.1"/>
    </source>
</evidence>
<evidence type="ECO:0000256" key="3">
    <source>
        <dbReference type="ARBA" id="ARBA00022452"/>
    </source>
</evidence>
<feature type="signal peptide" evidence="13">
    <location>
        <begin position="1"/>
        <end position="21"/>
    </location>
</feature>
<dbReference type="Proteomes" id="UP000287388">
    <property type="component" value="Chromosome"/>
</dbReference>
<name>A0A410P1C1_BREDI</name>
<reference evidence="16 18" key="1">
    <citation type="submission" date="2019-01" db="EMBL/GenBank/DDBJ databases">
        <title>Brevundimonas diminuta Genome sequencing and assembly.</title>
        <authorList>
            <person name="Chen H."/>
        </authorList>
    </citation>
    <scope>NUCLEOTIDE SEQUENCE [LARGE SCALE GENOMIC DNA]</scope>
    <source>
        <strain evidence="16">ATCC</strain>
        <strain evidence="18">ATCC(B) 19146</strain>
    </source>
</reference>
<gene>
    <name evidence="16" type="ORF">EQG53_16955</name>
    <name evidence="17" type="ORF">I6H83_05490</name>
</gene>
<evidence type="ECO:0000256" key="8">
    <source>
        <dbReference type="ARBA" id="ARBA00023077"/>
    </source>
</evidence>
<keyword evidence="9 11" id="KW-0472">Membrane</keyword>
<keyword evidence="6" id="KW-0408">Iron</keyword>